<dbReference type="EMBL" id="JBHUEE010000001">
    <property type="protein sequence ID" value="MFD1716796.1"/>
    <property type="molecule type" value="Genomic_DNA"/>
</dbReference>
<gene>
    <name evidence="2" type="ORF">ACFSE6_03040</name>
</gene>
<proteinExistence type="predicted"/>
<comment type="caution">
    <text evidence="2">The sequence shown here is derived from an EMBL/GenBank/DDBJ whole genome shotgun (WGS) entry which is preliminary data.</text>
</comment>
<name>A0ABW4KZR7_9MICO</name>
<dbReference type="InterPro" id="IPR045598">
    <property type="entry name" value="DUF6457"/>
</dbReference>
<reference evidence="3" key="1">
    <citation type="journal article" date="2019" name="Int. J. Syst. Evol. Microbiol.">
        <title>The Global Catalogue of Microorganisms (GCM) 10K type strain sequencing project: providing services to taxonomists for standard genome sequencing and annotation.</title>
        <authorList>
            <consortium name="The Broad Institute Genomics Platform"/>
            <consortium name="The Broad Institute Genome Sequencing Center for Infectious Disease"/>
            <person name="Wu L."/>
            <person name="Ma J."/>
        </authorList>
    </citation>
    <scope>NUCLEOTIDE SEQUENCE [LARGE SCALE GENOMIC DNA]</scope>
    <source>
        <strain evidence="3">JCM 17130</strain>
    </source>
</reference>
<dbReference type="Pfam" id="PF20058">
    <property type="entry name" value="DUF6457"/>
    <property type="match status" value="1"/>
</dbReference>
<dbReference type="Proteomes" id="UP001597277">
    <property type="component" value="Unassembled WGS sequence"/>
</dbReference>
<accession>A0ABW4KZR7</accession>
<evidence type="ECO:0000313" key="2">
    <source>
        <dbReference type="EMBL" id="MFD1716796.1"/>
    </source>
</evidence>
<evidence type="ECO:0000313" key="3">
    <source>
        <dbReference type="Proteomes" id="UP001597277"/>
    </source>
</evidence>
<evidence type="ECO:0000259" key="1">
    <source>
        <dbReference type="Pfam" id="PF20058"/>
    </source>
</evidence>
<keyword evidence="3" id="KW-1185">Reference proteome</keyword>
<protein>
    <submittedName>
        <fullName evidence="2">DUF6457 domain-containing protein</fullName>
    </submittedName>
</protein>
<sequence>MSTGENLRRGDETRKMAQMNAWLDEVCAELGVDRTVVGEVTPDLLRLVSAVAHGPSRPGAPLTAFVVGLAAGAGGASAEAVRGRADAVASLVAAREEQP</sequence>
<dbReference type="RefSeq" id="WP_388002220.1">
    <property type="nucleotide sequence ID" value="NZ_JBHUEE010000001.1"/>
</dbReference>
<organism evidence="2 3">
    <name type="scientific">Georgenia deserti</name>
    <dbReference type="NCBI Taxonomy" id="2093781"/>
    <lineage>
        <taxon>Bacteria</taxon>
        <taxon>Bacillati</taxon>
        <taxon>Actinomycetota</taxon>
        <taxon>Actinomycetes</taxon>
        <taxon>Micrococcales</taxon>
        <taxon>Bogoriellaceae</taxon>
        <taxon>Georgenia</taxon>
    </lineage>
</organism>
<feature type="domain" description="DUF6457" evidence="1">
    <location>
        <begin position="15"/>
        <end position="97"/>
    </location>
</feature>